<dbReference type="InterPro" id="IPR029045">
    <property type="entry name" value="ClpP/crotonase-like_dom_sf"/>
</dbReference>
<dbReference type="GO" id="GO:0008061">
    <property type="term" value="F:chitin binding"/>
    <property type="evidence" value="ECO:0007669"/>
    <property type="project" value="InterPro"/>
</dbReference>
<feature type="compositionally biased region" description="Polar residues" evidence="6">
    <location>
        <begin position="282"/>
        <end position="292"/>
    </location>
</feature>
<dbReference type="Gene3D" id="3.90.226.10">
    <property type="entry name" value="2-enoyl-CoA Hydratase, Chain A, domain 1"/>
    <property type="match status" value="1"/>
</dbReference>
<dbReference type="PANTHER" id="PTHR43149:SF1">
    <property type="entry name" value="DELTA(3,5)-DELTA(2,4)-DIENOYL-COA ISOMERASE, MITOCHONDRIAL"/>
    <property type="match status" value="1"/>
</dbReference>
<feature type="compositionally biased region" description="Acidic residues" evidence="6">
    <location>
        <begin position="465"/>
        <end position="474"/>
    </location>
</feature>
<feature type="compositionally biased region" description="Low complexity" evidence="6">
    <location>
        <begin position="426"/>
        <end position="442"/>
    </location>
</feature>
<feature type="compositionally biased region" description="Polar residues" evidence="6">
    <location>
        <begin position="41"/>
        <end position="54"/>
    </location>
</feature>
<feature type="compositionally biased region" description="Polar residues" evidence="6">
    <location>
        <begin position="792"/>
        <end position="810"/>
    </location>
</feature>
<evidence type="ECO:0000313" key="8">
    <source>
        <dbReference type="EMBL" id="KAH0809952.1"/>
    </source>
</evidence>
<dbReference type="Proteomes" id="UP000719412">
    <property type="component" value="Unassembled WGS sequence"/>
</dbReference>
<feature type="compositionally biased region" description="Basic and acidic residues" evidence="6">
    <location>
        <begin position="293"/>
        <end position="302"/>
    </location>
</feature>
<dbReference type="Gene3D" id="2.170.140.10">
    <property type="entry name" value="Chitin binding domain"/>
    <property type="match status" value="1"/>
</dbReference>
<dbReference type="InterPro" id="IPR002557">
    <property type="entry name" value="Chitin-bd_dom"/>
</dbReference>
<feature type="region of interest" description="Disordered" evidence="6">
    <location>
        <begin position="907"/>
        <end position="985"/>
    </location>
</feature>
<evidence type="ECO:0000256" key="4">
    <source>
        <dbReference type="ARBA" id="ARBA00023098"/>
    </source>
</evidence>
<feature type="region of interest" description="Disordered" evidence="6">
    <location>
        <begin position="28"/>
        <end position="54"/>
    </location>
</feature>
<dbReference type="Pfam" id="PF01607">
    <property type="entry name" value="CBM_14"/>
    <property type="match status" value="1"/>
</dbReference>
<dbReference type="EMBL" id="JABDTM020027810">
    <property type="protein sequence ID" value="KAH0809952.1"/>
    <property type="molecule type" value="Genomic_DNA"/>
</dbReference>
<dbReference type="GO" id="GO:0005576">
    <property type="term" value="C:extracellular region"/>
    <property type="evidence" value="ECO:0007669"/>
    <property type="project" value="InterPro"/>
</dbReference>
<dbReference type="CDD" id="cd06558">
    <property type="entry name" value="crotonase-like"/>
    <property type="match status" value="1"/>
</dbReference>
<keyword evidence="4" id="KW-0443">Lipid metabolism</keyword>
<feature type="compositionally biased region" description="Polar residues" evidence="6">
    <location>
        <begin position="604"/>
        <end position="619"/>
    </location>
</feature>
<feature type="compositionally biased region" description="Low complexity" evidence="6">
    <location>
        <begin position="1115"/>
        <end position="1138"/>
    </location>
</feature>
<feature type="compositionally biased region" description="Polar residues" evidence="6">
    <location>
        <begin position="925"/>
        <end position="935"/>
    </location>
</feature>
<dbReference type="SUPFAM" id="SSF52096">
    <property type="entry name" value="ClpP/crotonase"/>
    <property type="match status" value="1"/>
</dbReference>
<feature type="compositionally biased region" description="Polar residues" evidence="6">
    <location>
        <begin position="1044"/>
        <end position="1057"/>
    </location>
</feature>
<feature type="compositionally biased region" description="Basic and acidic residues" evidence="6">
    <location>
        <begin position="513"/>
        <end position="522"/>
    </location>
</feature>
<feature type="compositionally biased region" description="Low complexity" evidence="6">
    <location>
        <begin position="386"/>
        <end position="403"/>
    </location>
</feature>
<protein>
    <recommendedName>
        <fullName evidence="7">Chitin-binding type-2 domain-containing protein</fullName>
    </recommendedName>
</protein>
<feature type="compositionally biased region" description="Basic residues" evidence="6">
    <location>
        <begin position="405"/>
        <end position="415"/>
    </location>
</feature>
<organism evidence="8 9">
    <name type="scientific">Tenebrio molitor</name>
    <name type="common">Yellow mealworm beetle</name>
    <dbReference type="NCBI Taxonomy" id="7067"/>
    <lineage>
        <taxon>Eukaryota</taxon>
        <taxon>Metazoa</taxon>
        <taxon>Ecdysozoa</taxon>
        <taxon>Arthropoda</taxon>
        <taxon>Hexapoda</taxon>
        <taxon>Insecta</taxon>
        <taxon>Pterygota</taxon>
        <taxon>Neoptera</taxon>
        <taxon>Endopterygota</taxon>
        <taxon>Coleoptera</taxon>
        <taxon>Polyphaga</taxon>
        <taxon>Cucujiformia</taxon>
        <taxon>Tenebrionidae</taxon>
        <taxon>Tenebrio</taxon>
    </lineage>
</organism>
<feature type="compositionally biased region" description="Acidic residues" evidence="6">
    <location>
        <begin position="303"/>
        <end position="319"/>
    </location>
</feature>
<feature type="compositionally biased region" description="Polar residues" evidence="6">
    <location>
        <begin position="967"/>
        <end position="985"/>
    </location>
</feature>
<sequence length="1991" mass="224312">MIQHRALNRQKVPNTQTDIISTTTLTTEKPTPFRTRAPSRYKQTTSSTVDHQTSRPTIKPFIRAKKRFSTTTEPYSDNYEEYDLNRSYRPSEIADLSSLTAVDFTSLKQLNRFNSPSRPRRPRPSTTTTTTQKPEESLKTGSRTLPLARKLLEGTSFGKSRRVIPTKKESVVEDQINSSSETTHRIRGFTRVPFSLSSVPPTTEETTRHTPRTRKIIRRLRPTVGTKLRSETENNHEPISFKKRLIRPSSTTATDTENLIENASSNSLFNRRFTRPTTTIAEEVNKLSSTTESVEKTIHLPKEDDEQNETSEDVSGEEGENIKLSESNIRENSNVNNNNVVNADDGKKVRRKVLKRIKSKVDEEKASTEPNVIIRTRKIIRKLKPTESTTTTTSTAEPAHVTTQNRKRKIIRRLRPTTATSETKDSVTTLSSSPTLSTTEKTLFIRGRPFTTNTEKTVDKAKEEQESEIQDEEIVSEKAEPVKFKPTTFKSKYKTLSRTTTPQTDKEEESEEQSEKSTKDHLVSVLDKIKHKTFSKTTTKSPDSETHTQRTIDRSRYSTINRGTTSATFGDEFSVRPPLATSKEDAEEEVDDQSSPRTIDRTRYSTINRATTSATLKYESTNEEDVDQQEYKEQITSKQEVPKYRVYVPTTFHDDYEDEEIDEDNLTTPKYRIFRPTLTADDTNEDEEESIRPTKYRILRPTLTTTDGEEKNTHEVNKEEDGIITSNLNIPNESKNEETNETIIQTTENVILEENNTTEIIHEQRNDDKEDNQEQQDTKDKQEDKDEEEIYNGTTVPDNDAQQLNSTVTESTVATIQTTDESSTDVVDITSTEHVMVSYEANITSTENVMVSYEANITDKEFEDVTKSTTVNNTNDESEVAETTTSIAENVTDKNLDEDLINDTTINYSETSTQSSENTTTETTPVYQPKSSLRPLQSRPKYSVPKRITLPEGSTVAPKSPRRFNQRNRSQSTTRLLTPNLRSTTPLSVPKNRFIYKYSTTERNRFVTKEQDTQLESDDYEEETPEEEDHVEEEIEEQHVFTPRTPSSYSPKPQTTAKPKPRISNRPGGYSFKKSTETPKVTEDLSDINTEAVKNRNKNLFSKKRKMNTPFAGHSSNESSTSSDKSTPTATTESTTEALLLTTTPVILESFTKPSTQVVETTEYLTTLHHIFAETEVVNENGSPTTESIVEKGPSTVETTTISVQDSNVNSTNSKVEKLIEVNRIVEVREMNNTNVQKENKVIDKVGVINRVTVVKVVDGNPNIEENEITESTSESITAATSANPQTNSDLSAEIATVKEIPNSEIKGGLYGLLNPFDLSERQDRKYEIYGDSKVIDYSNKDAKTNDKERAEIIDGRSNINIITPRPHYSTEASTISLEALFQTDTPQKLNNIQVDVLKPSHDDELLETGNSRYINVRILGQDEKADKEIIKDESQIVPVRVLKEDDYITMKAEVVEVTPKTNKDTIKIVPIKVEMSRKLIGPADFNMKVEKGIPKVNFQILKSENKFISRKPYFRTTTSKVDIESQDAADQDKESSNQQSLEENFEDGDTTELGDIAIALHEIQQAPVPTKTTTVKIPPQRIKSNRSINATRNEKVELKSHFSISTRSRTKYSTTSPLPLTTRKFILRKAKPQAFEKIKSSVVNTYRPLSEYDYYDDEQMSVLGTIPEHSKVLLHSNGVIECLDQGNFPHPVSCKKFISCAKMETGNVLGWEYTCPKNLSFDPIGGICNWSAGGKTLVDSVAKMSAQSGYDTLSVTVPKQFVYHVELNRPEKLNAMNRTMWLEIGTCFEQLDSDDNCRVIVLSGAGKLFTAGLDFQDMMKLAPELAEQEDVARKAKILMKSINAYQKSLSWLELCKKPVLAAIHSACVGGGVDLVTVADMRYCTKDAWFQVKEVDIGMAADVGTLQRLPKVIGSDSLARELCYTARKMPAAEALSSGLVSRVFEDKDSMIKGVVEIAEEISKKSPVAVQGTKVSIVFGRDHSVQEGLNQI</sequence>
<feature type="compositionally biased region" description="Low complexity" evidence="6">
    <location>
        <begin position="909"/>
        <end position="924"/>
    </location>
</feature>
<feature type="region of interest" description="Disordered" evidence="6">
    <location>
        <begin position="1006"/>
        <end position="1138"/>
    </location>
</feature>
<dbReference type="FunFam" id="3.90.226.10:FF:000024">
    <property type="entry name" value="Delta3,5-delta2,4-dienoyl-CoA isomerase"/>
    <property type="match status" value="1"/>
</dbReference>
<comment type="pathway">
    <text evidence="1">Lipid metabolism; fatty acid beta-oxidation.</text>
</comment>
<dbReference type="InterPro" id="IPR001753">
    <property type="entry name" value="Enoyl-CoA_hydra/iso"/>
</dbReference>
<accession>A0A8J6H8U1</accession>
<dbReference type="InterPro" id="IPR014748">
    <property type="entry name" value="Enoyl-CoA_hydra_C"/>
</dbReference>
<dbReference type="Gene3D" id="1.10.12.10">
    <property type="entry name" value="Lyase 2-enoyl-coa Hydratase, Chain A, domain 2"/>
    <property type="match status" value="1"/>
</dbReference>
<name>A0A8J6H8U1_TENMO</name>
<feature type="region of interest" description="Disordered" evidence="6">
    <location>
        <begin position="110"/>
        <end position="143"/>
    </location>
</feature>
<dbReference type="GO" id="GO:0051750">
    <property type="term" value="F:delta(3,5)-delta(2,4)-dienoyl-CoA isomerase activity"/>
    <property type="evidence" value="ECO:0007669"/>
    <property type="project" value="TreeGrafter"/>
</dbReference>
<feature type="compositionally biased region" description="Acidic residues" evidence="6">
    <location>
        <begin position="1013"/>
        <end position="1036"/>
    </location>
</feature>
<dbReference type="SMART" id="SM00494">
    <property type="entry name" value="ChtBD2"/>
    <property type="match status" value="1"/>
</dbReference>
<feature type="compositionally biased region" description="Basic and acidic residues" evidence="6">
    <location>
        <begin position="1074"/>
        <end position="1083"/>
    </location>
</feature>
<feature type="region of interest" description="Disordered" evidence="6">
    <location>
        <begin position="763"/>
        <end position="810"/>
    </location>
</feature>
<reference evidence="8" key="2">
    <citation type="submission" date="2021-08" db="EMBL/GenBank/DDBJ databases">
        <authorList>
            <person name="Eriksson T."/>
        </authorList>
    </citation>
    <scope>NUCLEOTIDE SEQUENCE</scope>
    <source>
        <strain evidence="8">Stoneville</strain>
        <tissue evidence="8">Whole head</tissue>
    </source>
</reference>
<reference evidence="8" key="1">
    <citation type="journal article" date="2020" name="J Insects Food Feed">
        <title>The yellow mealworm (Tenebrio molitor) genome: a resource for the emerging insects as food and feed industry.</title>
        <authorList>
            <person name="Eriksson T."/>
            <person name="Andere A."/>
            <person name="Kelstrup H."/>
            <person name="Emery V."/>
            <person name="Picard C."/>
        </authorList>
    </citation>
    <scope>NUCLEOTIDE SEQUENCE</scope>
    <source>
        <strain evidence="8">Stoneville</strain>
        <tissue evidence="8">Whole head</tissue>
    </source>
</reference>
<feature type="compositionally biased region" description="Basic residues" evidence="6">
    <location>
        <begin position="1095"/>
        <end position="1107"/>
    </location>
</feature>
<keyword evidence="9" id="KW-1185">Reference proteome</keyword>
<gene>
    <name evidence="8" type="ORF">GEV33_012838</name>
</gene>
<evidence type="ECO:0000313" key="9">
    <source>
        <dbReference type="Proteomes" id="UP000719412"/>
    </source>
</evidence>
<feature type="region of interest" description="Disordered" evidence="6">
    <location>
        <begin position="384"/>
        <end position="480"/>
    </location>
</feature>
<feature type="compositionally biased region" description="Basic and acidic residues" evidence="6">
    <location>
        <begin position="542"/>
        <end position="556"/>
    </location>
</feature>
<dbReference type="GO" id="GO:0005739">
    <property type="term" value="C:mitochondrion"/>
    <property type="evidence" value="ECO:0007669"/>
    <property type="project" value="TreeGrafter"/>
</dbReference>
<feature type="domain" description="Chitin-binding type-2" evidence="7">
    <location>
        <begin position="1680"/>
        <end position="1731"/>
    </location>
</feature>
<evidence type="ECO:0000256" key="5">
    <source>
        <dbReference type="ARBA" id="ARBA00023235"/>
    </source>
</evidence>
<dbReference type="Pfam" id="PF00378">
    <property type="entry name" value="ECH_1"/>
    <property type="match status" value="1"/>
</dbReference>
<evidence type="ECO:0000256" key="3">
    <source>
        <dbReference type="ARBA" id="ARBA00022832"/>
    </source>
</evidence>
<comment type="similarity">
    <text evidence="2">Belongs to the enoyl-CoA hydratase/isomerase family.</text>
</comment>
<dbReference type="InterPro" id="IPR045002">
    <property type="entry name" value="Ech1-like"/>
</dbReference>
<evidence type="ECO:0000256" key="6">
    <source>
        <dbReference type="SAM" id="MobiDB-lite"/>
    </source>
</evidence>
<evidence type="ECO:0000259" key="7">
    <source>
        <dbReference type="PROSITE" id="PS50940"/>
    </source>
</evidence>
<dbReference type="SUPFAM" id="SSF57625">
    <property type="entry name" value="Invertebrate chitin-binding proteins"/>
    <property type="match status" value="1"/>
</dbReference>
<feature type="compositionally biased region" description="Low complexity" evidence="6">
    <location>
        <begin position="332"/>
        <end position="342"/>
    </location>
</feature>
<evidence type="ECO:0000256" key="2">
    <source>
        <dbReference type="ARBA" id="ARBA00005254"/>
    </source>
</evidence>
<dbReference type="UniPathway" id="UPA00659"/>
<feature type="compositionally biased region" description="Polar residues" evidence="6">
    <location>
        <begin position="557"/>
        <end position="568"/>
    </location>
</feature>
<comment type="caution">
    <text evidence="8">The sequence shown here is derived from an EMBL/GenBank/DDBJ whole genome shotgun (WGS) entry which is preliminary data.</text>
</comment>
<dbReference type="GO" id="GO:0006635">
    <property type="term" value="P:fatty acid beta-oxidation"/>
    <property type="evidence" value="ECO:0007669"/>
    <property type="project" value="UniProtKB-UniPathway"/>
</dbReference>
<evidence type="ECO:0000256" key="1">
    <source>
        <dbReference type="ARBA" id="ARBA00005005"/>
    </source>
</evidence>
<dbReference type="PANTHER" id="PTHR43149">
    <property type="entry name" value="ENOYL-COA HYDRATASE"/>
    <property type="match status" value="1"/>
</dbReference>
<dbReference type="PROSITE" id="PS50940">
    <property type="entry name" value="CHIT_BIND_II"/>
    <property type="match status" value="1"/>
</dbReference>
<keyword evidence="5" id="KW-0413">Isomerase</keyword>
<dbReference type="InterPro" id="IPR036508">
    <property type="entry name" value="Chitin-bd_dom_sf"/>
</dbReference>
<feature type="region of interest" description="Disordered" evidence="6">
    <location>
        <begin position="1520"/>
        <end position="1549"/>
    </location>
</feature>
<feature type="region of interest" description="Disordered" evidence="6">
    <location>
        <begin position="494"/>
        <end position="635"/>
    </location>
</feature>
<keyword evidence="3" id="KW-0276">Fatty acid metabolism</keyword>
<proteinExistence type="inferred from homology"/>
<feature type="region of interest" description="Disordered" evidence="6">
    <location>
        <begin position="282"/>
        <end position="347"/>
    </location>
</feature>